<dbReference type="RefSeq" id="WP_128812966.1">
    <property type="nucleotide sequence ID" value="NZ_CP032094.1"/>
</dbReference>
<dbReference type="EMBL" id="CP032094">
    <property type="protein sequence ID" value="AXY03066.1"/>
    <property type="molecule type" value="Genomic_DNA"/>
</dbReference>
<dbReference type="Proteomes" id="UP000262832">
    <property type="component" value="Chromosome II"/>
</dbReference>
<reference evidence="1 2" key="1">
    <citation type="submission" date="2018-08" db="EMBL/GenBank/DDBJ databases">
        <title>Genomic taxonomy of the Vibrionaceae family.</title>
        <authorList>
            <person name="Gomez-Gil B."/>
            <person name="Tanaka M."/>
            <person name="Sawabe T."/>
            <person name="Enciso-Ibarra K."/>
        </authorList>
    </citation>
    <scope>NUCLEOTIDE SEQUENCE [LARGE SCALE GENOMIC DNA]</scope>
    <source>
        <strain evidence="1 2">CAIM 1831</strain>
    </source>
</reference>
<name>A0ABM6YZ47_9VIBR</name>
<proteinExistence type="predicted"/>
<evidence type="ECO:0000313" key="1">
    <source>
        <dbReference type="EMBL" id="AXY03066.1"/>
    </source>
</evidence>
<protein>
    <submittedName>
        <fullName evidence="1">Uncharacterized protein</fullName>
    </submittedName>
</protein>
<sequence length="254" mass="29880">MAIAKFLSNVGIVRPAVNCEESLIAGFCLGYASYFRDKPLDLLNDSNGVPEEFEDFHKEGLTYIYDSQRVNSEKYEQYVNTVLTYVDKLEVMNPKPSLDFDFLNRISKRLVENRLEEQNLWFRLGFTFYYNLLWGWELIALSPEERSAIFEREDSKKLLSQLYNVLEDLRWSPDNVELFVCEKLLPFLDEQGIRKWVFDQNMALMGDLKYQAREVDYRNEPPSTESKICESLKKVIEQIPVIGPIIVIWLCRNK</sequence>
<evidence type="ECO:0000313" key="2">
    <source>
        <dbReference type="Proteomes" id="UP000262832"/>
    </source>
</evidence>
<gene>
    <name evidence="1" type="ORF">D1115_19250</name>
</gene>
<organism evidence="1 2">
    <name type="scientific">Vibrio alfacsensis</name>
    <dbReference type="NCBI Taxonomy" id="1074311"/>
    <lineage>
        <taxon>Bacteria</taxon>
        <taxon>Pseudomonadati</taxon>
        <taxon>Pseudomonadota</taxon>
        <taxon>Gammaproteobacteria</taxon>
        <taxon>Vibrionales</taxon>
        <taxon>Vibrionaceae</taxon>
        <taxon>Vibrio</taxon>
    </lineage>
</organism>
<accession>A0ABM6YZ47</accession>
<keyword evidence="2" id="KW-1185">Reference proteome</keyword>